<dbReference type="EMBL" id="CP009933">
    <property type="protein sequence ID" value="AKA69991.1"/>
    <property type="molecule type" value="Genomic_DNA"/>
</dbReference>
<dbReference type="NCBIfam" id="TIGR02854">
    <property type="entry name" value="spore_II_GA"/>
    <property type="match status" value="1"/>
</dbReference>
<accession>A0A0E3GRA7</accession>
<dbReference type="GO" id="GO:0005886">
    <property type="term" value="C:plasma membrane"/>
    <property type="evidence" value="ECO:0007669"/>
    <property type="project" value="UniProtKB-SubCell"/>
</dbReference>
<evidence type="ECO:0000256" key="3">
    <source>
        <dbReference type="SAM" id="Phobius"/>
    </source>
</evidence>
<dbReference type="Pfam" id="PF03419">
    <property type="entry name" value="Peptidase_U4"/>
    <property type="match status" value="1"/>
</dbReference>
<keyword evidence="3" id="KW-0812">Transmembrane</keyword>
<feature type="transmembrane region" description="Helical" evidence="3">
    <location>
        <begin position="83"/>
        <end position="107"/>
    </location>
</feature>
<dbReference type="HOGENOM" id="CLU_059158_0_0_9"/>
<dbReference type="PIRSF" id="PIRSF018571">
    <property type="entry name" value="SpoIIGA"/>
    <property type="match status" value="1"/>
</dbReference>
<sequence>MIVYLDVLILENLIVNLFLLYITAQSLRVRAKLINMIFSSAIGSIYIITLLYPKLNIFSYFPFKILMAAIMILIVFRRIKFIFFIKALGIFILYSMVLAGACIFIEYSNCSDYINCFTIINFSYKKLIISIMIIYMLIHRTIIYIKDRKDLGCLIYDIDIVMKNSKKTVEAFLDTGNELREPATNLPVIIVEKSVFQDMDLNTYDKFYIPYRVVNGANGNLQGFRPEYIKIHGSKEELVREVIVAFCEEKLSDLNEYHALLSRGVM</sequence>
<dbReference type="AlphaFoldDB" id="A0A0E3GRA7"/>
<gene>
    <name evidence="4" type="ORF">CSCA_2866</name>
</gene>
<dbReference type="RefSeq" id="WP_029161428.1">
    <property type="nucleotide sequence ID" value="NZ_CP009933.1"/>
</dbReference>
<organism evidence="4 5">
    <name type="scientific">Clostridium scatologenes</name>
    <dbReference type="NCBI Taxonomy" id="1548"/>
    <lineage>
        <taxon>Bacteria</taxon>
        <taxon>Bacillati</taxon>
        <taxon>Bacillota</taxon>
        <taxon>Clostridia</taxon>
        <taxon>Eubacteriales</taxon>
        <taxon>Clostridiaceae</taxon>
        <taxon>Clostridium</taxon>
    </lineage>
</organism>
<comment type="similarity">
    <text evidence="1">Belongs to the peptidase U4 family.</text>
</comment>
<name>A0A0E3GRA7_CLOSL</name>
<evidence type="ECO:0000313" key="4">
    <source>
        <dbReference type="EMBL" id="AKA69991.1"/>
    </source>
</evidence>
<keyword evidence="1" id="KW-0064">Aspartyl protease</keyword>
<keyword evidence="1" id="KW-0749">Sporulation</keyword>
<keyword evidence="5" id="KW-1185">Reference proteome</keyword>
<dbReference type="GO" id="GO:0006508">
    <property type="term" value="P:proteolysis"/>
    <property type="evidence" value="ECO:0007669"/>
    <property type="project" value="UniProtKB-KW"/>
</dbReference>
<keyword evidence="3" id="KW-1133">Transmembrane helix</keyword>
<feature type="transmembrane region" description="Helical" evidence="3">
    <location>
        <begin position="58"/>
        <end position="76"/>
    </location>
</feature>
<evidence type="ECO:0000256" key="2">
    <source>
        <dbReference type="PIRSR" id="PIRSR018571-1"/>
    </source>
</evidence>
<keyword evidence="1" id="KW-0378">Hydrolase</keyword>
<dbReference type="EC" id="3.4.23.-" evidence="1"/>
<keyword evidence="1" id="KW-0645">Protease</keyword>
<dbReference type="KEGG" id="csq:CSCA_2866"/>
<dbReference type="Proteomes" id="UP000033115">
    <property type="component" value="Chromosome"/>
</dbReference>
<dbReference type="InterPro" id="IPR005081">
    <property type="entry name" value="SpoIIGA"/>
</dbReference>
<keyword evidence="1 3" id="KW-0472">Membrane</keyword>
<dbReference type="STRING" id="1548.CSCA_2866"/>
<proteinExistence type="inferred from homology"/>
<protein>
    <recommendedName>
        <fullName evidence="1">Sporulation sigma-E factor-processing peptidase</fullName>
        <ecNumber evidence="1">3.4.23.-</ecNumber>
    </recommendedName>
    <alternativeName>
        <fullName evidence="1">Membrane-associated aspartic protease</fullName>
    </alternativeName>
    <alternativeName>
        <fullName evidence="1">Stage II sporulation protein GA</fullName>
    </alternativeName>
</protein>
<feature type="transmembrane region" description="Helical" evidence="3">
    <location>
        <begin position="6"/>
        <end position="24"/>
    </location>
</feature>
<feature type="transmembrane region" description="Helical" evidence="3">
    <location>
        <begin position="33"/>
        <end position="52"/>
    </location>
</feature>
<comment type="function">
    <text evidence="1">Probable aspartic protease that is responsible for the proteolytic cleavage of the RNA polymerase sigma E factor (SigE/spoIIGB) to yield the active peptide in the mother cell during sporulation. Responds to a signal from the forespore that is triggered by the extracellular signal protein SpoIIR.</text>
</comment>
<reference evidence="4 5" key="1">
    <citation type="journal article" date="2015" name="J. Biotechnol.">
        <title>Complete genome sequence of a malodorant-producing acetogen, Clostridium scatologenes ATCC 25775(T).</title>
        <authorList>
            <person name="Zhu Z."/>
            <person name="Guo T."/>
            <person name="Zheng H."/>
            <person name="Song T."/>
            <person name="Ouyang P."/>
            <person name="Xie J."/>
        </authorList>
    </citation>
    <scope>NUCLEOTIDE SEQUENCE [LARGE SCALE GENOMIC DNA]</scope>
    <source>
        <strain evidence="4 5">ATCC 25775</strain>
    </source>
</reference>
<dbReference type="GO" id="GO:0030435">
    <property type="term" value="P:sporulation resulting in formation of a cellular spore"/>
    <property type="evidence" value="ECO:0007669"/>
    <property type="project" value="UniProtKB-KW"/>
</dbReference>
<dbReference type="GO" id="GO:0030436">
    <property type="term" value="P:asexual sporulation"/>
    <property type="evidence" value="ECO:0007669"/>
    <property type="project" value="InterPro"/>
</dbReference>
<comment type="subcellular location">
    <subcellularLocation>
        <location evidence="1">Cell membrane</location>
    </subcellularLocation>
</comment>
<feature type="active site" evidence="2">
    <location>
        <position position="174"/>
    </location>
</feature>
<feature type="transmembrane region" description="Helical" evidence="3">
    <location>
        <begin position="127"/>
        <end position="145"/>
    </location>
</feature>
<dbReference type="GO" id="GO:0004190">
    <property type="term" value="F:aspartic-type endopeptidase activity"/>
    <property type="evidence" value="ECO:0007669"/>
    <property type="project" value="UniProtKB-KW"/>
</dbReference>
<keyword evidence="1" id="KW-1003">Cell membrane</keyword>
<evidence type="ECO:0000256" key="1">
    <source>
        <dbReference type="PIRNR" id="PIRNR018571"/>
    </source>
</evidence>
<evidence type="ECO:0000313" key="5">
    <source>
        <dbReference type="Proteomes" id="UP000033115"/>
    </source>
</evidence>